<dbReference type="CDD" id="cd07377">
    <property type="entry name" value="WHTH_GntR"/>
    <property type="match status" value="1"/>
</dbReference>
<dbReference type="InterPro" id="IPR036390">
    <property type="entry name" value="WH_DNA-bd_sf"/>
</dbReference>
<keyword evidence="9" id="KW-1185">Reference proteome</keyword>
<dbReference type="Gene3D" id="1.10.10.10">
    <property type="entry name" value="Winged helix-like DNA-binding domain superfamily/Winged helix DNA-binding domain"/>
    <property type="match status" value="1"/>
</dbReference>
<feature type="domain" description="HTH gntR-type" evidence="7">
    <location>
        <begin position="21"/>
        <end position="89"/>
    </location>
</feature>
<dbReference type="GO" id="GO:0003677">
    <property type="term" value="F:DNA binding"/>
    <property type="evidence" value="ECO:0007669"/>
    <property type="project" value="UniProtKB-KW"/>
</dbReference>
<feature type="region of interest" description="Disordered" evidence="6">
    <location>
        <begin position="94"/>
        <end position="113"/>
    </location>
</feature>
<dbReference type="InterPro" id="IPR015424">
    <property type="entry name" value="PyrdxlP-dep_Trfase"/>
</dbReference>
<dbReference type="GO" id="GO:0008483">
    <property type="term" value="F:transaminase activity"/>
    <property type="evidence" value="ECO:0007669"/>
    <property type="project" value="UniProtKB-KW"/>
</dbReference>
<dbReference type="KEGG" id="plue:EWM63_26080"/>
<gene>
    <name evidence="8" type="ORF">EWM63_26080</name>
</gene>
<keyword evidence="8" id="KW-0032">Aminotransferase</keyword>
<dbReference type="InterPro" id="IPR036388">
    <property type="entry name" value="WH-like_DNA-bd_sf"/>
</dbReference>
<keyword evidence="4" id="KW-0238">DNA-binding</keyword>
<evidence type="ECO:0000256" key="6">
    <source>
        <dbReference type="SAM" id="MobiDB-lite"/>
    </source>
</evidence>
<dbReference type="GO" id="GO:0003700">
    <property type="term" value="F:DNA-binding transcription factor activity"/>
    <property type="evidence" value="ECO:0007669"/>
    <property type="project" value="InterPro"/>
</dbReference>
<dbReference type="PROSITE" id="PS50949">
    <property type="entry name" value="HTH_GNTR"/>
    <property type="match status" value="1"/>
</dbReference>
<evidence type="ECO:0000256" key="1">
    <source>
        <dbReference type="ARBA" id="ARBA00005384"/>
    </source>
</evidence>
<dbReference type="PANTHER" id="PTHR46577:SF1">
    <property type="entry name" value="HTH-TYPE TRANSCRIPTIONAL REGULATORY PROTEIN GABR"/>
    <property type="match status" value="1"/>
</dbReference>
<dbReference type="InterPro" id="IPR000524">
    <property type="entry name" value="Tscrpt_reg_HTH_GntR"/>
</dbReference>
<dbReference type="CDD" id="cd00609">
    <property type="entry name" value="AAT_like"/>
    <property type="match status" value="1"/>
</dbReference>
<evidence type="ECO:0000313" key="8">
    <source>
        <dbReference type="EMBL" id="QBE66026.1"/>
    </source>
</evidence>
<evidence type="ECO:0000256" key="4">
    <source>
        <dbReference type="ARBA" id="ARBA00023125"/>
    </source>
</evidence>
<reference evidence="8 9" key="1">
    <citation type="submission" date="2019-02" db="EMBL/GenBank/DDBJ databases">
        <title>Draft Genome Sequences of Six Type Strains of the Genus Massilia.</title>
        <authorList>
            <person name="Miess H."/>
            <person name="Frediansyhah A."/>
            <person name="Gross H."/>
        </authorList>
    </citation>
    <scope>NUCLEOTIDE SEQUENCE [LARGE SCALE GENOMIC DNA]</scope>
    <source>
        <strain evidence="8 9">DSM 17473</strain>
    </source>
</reference>
<dbReference type="Proteomes" id="UP000290637">
    <property type="component" value="Chromosome"/>
</dbReference>
<comment type="similarity">
    <text evidence="1">In the C-terminal section; belongs to the class-I pyridoxal-phosphate-dependent aminotransferase family.</text>
</comment>
<dbReference type="SUPFAM" id="SSF53383">
    <property type="entry name" value="PLP-dependent transferases"/>
    <property type="match status" value="1"/>
</dbReference>
<dbReference type="AlphaFoldDB" id="A0A4P6L318"/>
<accession>A0A4P6L318</accession>
<dbReference type="EMBL" id="CP035913">
    <property type="protein sequence ID" value="QBE66026.1"/>
    <property type="molecule type" value="Genomic_DNA"/>
</dbReference>
<evidence type="ECO:0000256" key="5">
    <source>
        <dbReference type="ARBA" id="ARBA00023163"/>
    </source>
</evidence>
<dbReference type="InterPro" id="IPR004839">
    <property type="entry name" value="Aminotransferase_I/II_large"/>
</dbReference>
<dbReference type="PANTHER" id="PTHR46577">
    <property type="entry name" value="HTH-TYPE TRANSCRIPTIONAL REGULATORY PROTEIN GABR"/>
    <property type="match status" value="1"/>
</dbReference>
<proteinExistence type="inferred from homology"/>
<evidence type="ECO:0000256" key="2">
    <source>
        <dbReference type="ARBA" id="ARBA00022898"/>
    </source>
</evidence>
<keyword evidence="3" id="KW-0805">Transcription regulation</keyword>
<dbReference type="SUPFAM" id="SSF46785">
    <property type="entry name" value="Winged helix' DNA-binding domain"/>
    <property type="match status" value="1"/>
</dbReference>
<dbReference type="Pfam" id="PF00155">
    <property type="entry name" value="Aminotran_1_2"/>
    <property type="match status" value="1"/>
</dbReference>
<dbReference type="Gene3D" id="3.40.640.10">
    <property type="entry name" value="Type I PLP-dependent aspartate aminotransferase-like (Major domain)"/>
    <property type="match status" value="1"/>
</dbReference>
<keyword evidence="2" id="KW-0663">Pyridoxal phosphate</keyword>
<dbReference type="Pfam" id="PF00392">
    <property type="entry name" value="GntR"/>
    <property type="match status" value="1"/>
</dbReference>
<sequence>MARRELVIEIPALGAIDRRRGSVGLQVADALRGAIARNELHAGERLPSTRALAGSLGLSRGTVTEAYDQLIAEGWLQAQGGSGTRVASGLQGLAGTARLPGGTPTGPEPSLPPSVARYTALAEGLVPLPQVPFSVSVPHGDVAMDDHWRRVGNRVRASQAAAPTGYPDPQGLPALREAIADYLRRSRAVNTTPERIVITEGTQQGLYLAAKVLLAPGDAAWAEDPAYPVLTAVLEDRGARVHRIAVDGQGMDIAAGIAACPDARAVFVTPSHQYPMGMPLSMPRRLALVEWARRHGGWIVEDDYDSELRYAGQPFPAMQGLDGDRVIYLGTFSKVMAPSLRLGYIVAPQHLVKAFVGARGLIGRGSPTMEQHVVAAYLKEGYFDTHIRRIRGIYAERRQVLMDALRAELPALRIEPADQGMHIVAWLPAGVDDVAVASDAREAGIALRALSPMCSDKLRLSALMIGFGGFTADALREAVRRLRDVLAGFMGADGRVGLVGSVKAARAEASHRLR</sequence>
<protein>
    <submittedName>
        <fullName evidence="8">PLP-dependent aminotransferase family protein</fullName>
    </submittedName>
</protein>
<dbReference type="InterPro" id="IPR051446">
    <property type="entry name" value="HTH_trans_reg/aminotransferase"/>
</dbReference>
<dbReference type="GO" id="GO:0030170">
    <property type="term" value="F:pyridoxal phosphate binding"/>
    <property type="evidence" value="ECO:0007669"/>
    <property type="project" value="InterPro"/>
</dbReference>
<organism evidence="8 9">
    <name type="scientific">Pseudoduganella lutea</name>
    <dbReference type="NCBI Taxonomy" id="321985"/>
    <lineage>
        <taxon>Bacteria</taxon>
        <taxon>Pseudomonadati</taxon>
        <taxon>Pseudomonadota</taxon>
        <taxon>Betaproteobacteria</taxon>
        <taxon>Burkholderiales</taxon>
        <taxon>Oxalobacteraceae</taxon>
        <taxon>Telluria group</taxon>
        <taxon>Pseudoduganella</taxon>
    </lineage>
</organism>
<dbReference type="OrthoDB" id="9804020at2"/>
<evidence type="ECO:0000259" key="7">
    <source>
        <dbReference type="PROSITE" id="PS50949"/>
    </source>
</evidence>
<dbReference type="RefSeq" id="WP_130189135.1">
    <property type="nucleotide sequence ID" value="NZ_CP035913.1"/>
</dbReference>
<dbReference type="SMART" id="SM00345">
    <property type="entry name" value="HTH_GNTR"/>
    <property type="match status" value="1"/>
</dbReference>
<keyword evidence="8" id="KW-0808">Transferase</keyword>
<evidence type="ECO:0000256" key="3">
    <source>
        <dbReference type="ARBA" id="ARBA00023015"/>
    </source>
</evidence>
<name>A0A4P6L318_9BURK</name>
<dbReference type="PRINTS" id="PR00035">
    <property type="entry name" value="HTHGNTR"/>
</dbReference>
<evidence type="ECO:0000313" key="9">
    <source>
        <dbReference type="Proteomes" id="UP000290637"/>
    </source>
</evidence>
<dbReference type="InterPro" id="IPR015421">
    <property type="entry name" value="PyrdxlP-dep_Trfase_major"/>
</dbReference>
<keyword evidence="5" id="KW-0804">Transcription</keyword>